<dbReference type="InterPro" id="IPR001965">
    <property type="entry name" value="Znf_PHD"/>
</dbReference>
<dbReference type="InterPro" id="IPR011011">
    <property type="entry name" value="Znf_FYVE_PHD"/>
</dbReference>
<dbReference type="PANTHER" id="PTHR10333">
    <property type="entry name" value="INHIBITOR OF GROWTH PROTEIN"/>
    <property type="match status" value="1"/>
</dbReference>
<name>A0A430Q016_SCHBO</name>
<evidence type="ECO:0000256" key="6">
    <source>
        <dbReference type="ARBA" id="ARBA00022771"/>
    </source>
</evidence>
<evidence type="ECO:0000256" key="15">
    <source>
        <dbReference type="SAM" id="MobiDB-lite"/>
    </source>
</evidence>
<feature type="binding site" evidence="12">
    <location>
        <position position="153"/>
    </location>
    <ligand>
        <name>Zn(2+)</name>
        <dbReference type="ChEBI" id="CHEBI:29105"/>
        <label>1</label>
    </ligand>
</feature>
<gene>
    <name evidence="17" type="ORF">DC041_0007468</name>
</gene>
<feature type="site" description="Histone H3K4me3 binding" evidence="11">
    <location>
        <position position="167"/>
    </location>
</feature>
<dbReference type="InterPro" id="IPR024610">
    <property type="entry name" value="ING_N_histone-binding"/>
</dbReference>
<dbReference type="InterPro" id="IPR019786">
    <property type="entry name" value="Zinc_finger_PHD-type_CS"/>
</dbReference>
<evidence type="ECO:0000256" key="3">
    <source>
        <dbReference type="ARBA" id="ARBA00010210"/>
    </source>
</evidence>
<feature type="binding site" evidence="12">
    <location>
        <position position="166"/>
    </location>
    <ligand>
        <name>Zn(2+)</name>
        <dbReference type="ChEBI" id="CHEBI:29105"/>
        <label>2</label>
    </ligand>
</feature>
<evidence type="ECO:0000256" key="2">
    <source>
        <dbReference type="ARBA" id="ARBA00008060"/>
    </source>
</evidence>
<comment type="subcellular location">
    <subcellularLocation>
        <location evidence="1 14">Nucleus</location>
    </subcellularLocation>
</comment>
<dbReference type="CDD" id="cd16859">
    <property type="entry name" value="ING_ING4_5"/>
    <property type="match status" value="1"/>
</dbReference>
<feature type="binding site" evidence="12">
    <location>
        <position position="177"/>
    </location>
    <ligand>
        <name>Zn(2+)</name>
        <dbReference type="ChEBI" id="CHEBI:29105"/>
        <label>1</label>
    </ligand>
</feature>
<evidence type="ECO:0000256" key="13">
    <source>
        <dbReference type="PROSITE-ProRule" id="PRU00146"/>
    </source>
</evidence>
<dbReference type="AlphaFoldDB" id="A0A430Q016"/>
<evidence type="ECO:0000256" key="4">
    <source>
        <dbReference type="ARBA" id="ARBA00022723"/>
    </source>
</evidence>
<feature type="binding site" evidence="12">
    <location>
        <position position="171"/>
    </location>
    <ligand>
        <name>Zn(2+)</name>
        <dbReference type="ChEBI" id="CHEBI:29105"/>
        <label>2</label>
    </ligand>
</feature>
<keyword evidence="4 12" id="KW-0479">Metal-binding</keyword>
<evidence type="ECO:0000259" key="16">
    <source>
        <dbReference type="PROSITE" id="PS50016"/>
    </source>
</evidence>
<feature type="binding site" evidence="12">
    <location>
        <position position="193"/>
    </location>
    <ligand>
        <name>Zn(2+)</name>
        <dbReference type="ChEBI" id="CHEBI:29105"/>
        <label>2</label>
    </ligand>
</feature>
<feature type="site" description="Histone H3K4me3 binding" evidence="11">
    <location>
        <position position="152"/>
    </location>
</feature>
<comment type="similarity">
    <text evidence="2">Belongs to the SWI5/SAE3 family.</text>
</comment>
<dbReference type="GO" id="GO:0005634">
    <property type="term" value="C:nucleus"/>
    <property type="evidence" value="ECO:0007669"/>
    <property type="project" value="UniProtKB-SubCell"/>
</dbReference>
<feature type="site" description="Histone H3K4me3 binding" evidence="11">
    <location>
        <position position="175"/>
    </location>
</feature>
<dbReference type="InterPro" id="IPR010760">
    <property type="entry name" value="DNA-repair_Swi5"/>
</dbReference>
<dbReference type="FunFam" id="3.30.40.10:FF:000016">
    <property type="entry name" value="Inhibitor of growth protein"/>
    <property type="match status" value="1"/>
</dbReference>
<proteinExistence type="inferred from homology"/>
<feature type="non-terminal residue" evidence="17">
    <location>
        <position position="1"/>
    </location>
</feature>
<dbReference type="Proteomes" id="UP000290809">
    <property type="component" value="Unassembled WGS sequence"/>
</dbReference>
<comment type="similarity">
    <text evidence="3 14">Belongs to the ING family.</text>
</comment>
<dbReference type="Pfam" id="PF07061">
    <property type="entry name" value="Swi5"/>
    <property type="match status" value="1"/>
</dbReference>
<keyword evidence="7 12" id="KW-0862">Zinc</keyword>
<feature type="region of interest" description="Disordered" evidence="15">
    <location>
        <begin position="208"/>
        <end position="250"/>
    </location>
</feature>
<evidence type="ECO:0000256" key="11">
    <source>
        <dbReference type="PIRSR" id="PIRSR628651-50"/>
    </source>
</evidence>
<feature type="binding site" evidence="12">
    <location>
        <position position="155"/>
    </location>
    <ligand>
        <name>Zn(2+)</name>
        <dbReference type="ChEBI" id="CHEBI:29105"/>
        <label>1</label>
    </ligand>
</feature>
<dbReference type="SUPFAM" id="SSF57903">
    <property type="entry name" value="FYVE/PHD zinc finger"/>
    <property type="match status" value="1"/>
</dbReference>
<comment type="subunit">
    <text evidence="14">Component of an histone acetyltransferase complex. Interacts with H3K4me3 and to a lesser extent with H3K4me2.</text>
</comment>
<keyword evidence="10 14" id="KW-0539">Nucleus</keyword>
<dbReference type="PROSITE" id="PS50016">
    <property type="entry name" value="ZF_PHD_2"/>
    <property type="match status" value="1"/>
</dbReference>
<dbReference type="CDD" id="cd15505">
    <property type="entry name" value="PHD_ING"/>
    <property type="match status" value="1"/>
</dbReference>
<dbReference type="GO" id="GO:0006325">
    <property type="term" value="P:chromatin organization"/>
    <property type="evidence" value="ECO:0007669"/>
    <property type="project" value="UniProtKB-KW"/>
</dbReference>
<dbReference type="PROSITE" id="PS01359">
    <property type="entry name" value="ZF_PHD_1"/>
    <property type="match status" value="1"/>
</dbReference>
<evidence type="ECO:0000313" key="18">
    <source>
        <dbReference type="Proteomes" id="UP000290809"/>
    </source>
</evidence>
<evidence type="ECO:0000256" key="10">
    <source>
        <dbReference type="ARBA" id="ARBA00023242"/>
    </source>
</evidence>
<keyword evidence="18" id="KW-1185">Reference proteome</keyword>
<sequence length="380" mass="44122">LEHLPPHLRQEFEIMRDLDQKVQDIIRQTQQRTTYLFEHAYEMSKEERKAQIEQIQSLFKKGKEISNDKVSRAESAYELVDKQIRRLDADMFEFKKALAEKESKKVKKSRTKQEQEPVISPKIPATAALALALTNNPREVLDMPVDPNEPTYCICQQVSYGEMVACDNRDCAIEWFHFECVGLVNKPRGQWYCPQCIAQGFPLKKDDYMSTPTRKTRKRHSSINAPFKSPLKRINESNSFTDPTINNQNNEINEQPDVIRSQLNLNDTNTQTSSFHTELQHLEKENIHIAKVIIDDVNDNEDNDDLDDNSKIENCINKLLSKRPNQSYIDLELELAKCRNRLHAYNEAKDSCVILFGLLANNRGCLVRELYSEFDLNLDD</sequence>
<comment type="function">
    <text evidence="14">Component of an histone acetyltransferase complex.</text>
</comment>
<evidence type="ECO:0000256" key="9">
    <source>
        <dbReference type="ARBA" id="ARBA00023204"/>
    </source>
</evidence>
<dbReference type="Gene3D" id="6.10.140.1740">
    <property type="match status" value="1"/>
</dbReference>
<dbReference type="Pfam" id="PF12998">
    <property type="entry name" value="ING"/>
    <property type="match status" value="1"/>
</dbReference>
<organism evidence="17 18">
    <name type="scientific">Schistosoma bovis</name>
    <name type="common">Blood fluke</name>
    <dbReference type="NCBI Taxonomy" id="6184"/>
    <lineage>
        <taxon>Eukaryota</taxon>
        <taxon>Metazoa</taxon>
        <taxon>Spiralia</taxon>
        <taxon>Lophotrochozoa</taxon>
        <taxon>Platyhelminthes</taxon>
        <taxon>Trematoda</taxon>
        <taxon>Digenea</taxon>
        <taxon>Strigeidida</taxon>
        <taxon>Schistosomatoidea</taxon>
        <taxon>Schistosomatidae</taxon>
        <taxon>Schistosoma</taxon>
    </lineage>
</organism>
<dbReference type="InterPro" id="IPR028651">
    <property type="entry name" value="ING_fam"/>
</dbReference>
<evidence type="ECO:0000256" key="7">
    <source>
        <dbReference type="ARBA" id="ARBA00022833"/>
    </source>
</evidence>
<evidence type="ECO:0000256" key="5">
    <source>
        <dbReference type="ARBA" id="ARBA00022763"/>
    </source>
</evidence>
<feature type="site" description="Histone H3K4me3 binding" evidence="11">
    <location>
        <position position="163"/>
    </location>
</feature>
<comment type="caution">
    <text evidence="17">The sequence shown here is derived from an EMBL/GenBank/DDBJ whole genome shotgun (WGS) entry which is preliminary data.</text>
</comment>
<keyword evidence="5" id="KW-0227">DNA damage</keyword>
<keyword evidence="6 13" id="KW-0863">Zinc-finger</keyword>
<dbReference type="SMART" id="SM00249">
    <property type="entry name" value="PHD"/>
    <property type="match status" value="1"/>
</dbReference>
<feature type="domain" description="PHD-type" evidence="16">
    <location>
        <begin position="150"/>
        <end position="199"/>
    </location>
</feature>
<feature type="binding site" evidence="12">
    <location>
        <position position="196"/>
    </location>
    <ligand>
        <name>Zn(2+)</name>
        <dbReference type="ChEBI" id="CHEBI:29105"/>
        <label>2</label>
    </ligand>
</feature>
<dbReference type="EMBL" id="QMKO01003635">
    <property type="protein sequence ID" value="RTG81064.1"/>
    <property type="molecule type" value="Genomic_DNA"/>
</dbReference>
<dbReference type="PANTHER" id="PTHR10333:SF42">
    <property type="entry name" value="INHIBITOR OF GROWTH PROTEIN 5"/>
    <property type="match status" value="1"/>
</dbReference>
<evidence type="ECO:0000256" key="12">
    <source>
        <dbReference type="PIRSR" id="PIRSR628651-51"/>
    </source>
</evidence>
<dbReference type="InterPro" id="IPR019787">
    <property type="entry name" value="Znf_PHD-finger"/>
</dbReference>
<dbReference type="SMART" id="SM01408">
    <property type="entry name" value="ING"/>
    <property type="match status" value="1"/>
</dbReference>
<reference evidence="17 18" key="1">
    <citation type="journal article" date="2019" name="PLoS Pathog.">
        <title>Genome sequence of the bovine parasite Schistosoma bovis Tanzania.</title>
        <authorList>
            <person name="Oey H."/>
            <person name="Zakrzewski M."/>
            <person name="Gobert G."/>
            <person name="Gravermann K."/>
            <person name="Stoye J."/>
            <person name="Jones M."/>
            <person name="Mcmanus D."/>
            <person name="Krause L."/>
        </authorList>
    </citation>
    <scope>NUCLEOTIDE SEQUENCE [LARGE SCALE GENOMIC DNA]</scope>
    <source>
        <strain evidence="17 18">TAN1997</strain>
    </source>
</reference>
<dbReference type="Gene3D" id="3.30.40.10">
    <property type="entry name" value="Zinc/RING finger domain, C3HC4 (zinc finger)"/>
    <property type="match status" value="1"/>
</dbReference>
<dbReference type="STRING" id="6184.A0A430Q016"/>
<evidence type="ECO:0000256" key="1">
    <source>
        <dbReference type="ARBA" id="ARBA00004123"/>
    </source>
</evidence>
<accession>A0A430Q016</accession>
<dbReference type="GO" id="GO:0008270">
    <property type="term" value="F:zinc ion binding"/>
    <property type="evidence" value="ECO:0007669"/>
    <property type="project" value="UniProtKB-KW"/>
</dbReference>
<keyword evidence="8 14" id="KW-0156">Chromatin regulator</keyword>
<evidence type="ECO:0000256" key="14">
    <source>
        <dbReference type="RuleBase" id="RU361213"/>
    </source>
</evidence>
<feature type="binding site" evidence="12">
    <location>
        <position position="180"/>
    </location>
    <ligand>
        <name>Zn(2+)</name>
        <dbReference type="ChEBI" id="CHEBI:29105"/>
        <label>1</label>
    </ligand>
</feature>
<comment type="domain">
    <text evidence="14">The PHD-type zinc finger mediates the binding to H3K4me3.</text>
</comment>
<dbReference type="GO" id="GO:0006281">
    <property type="term" value="P:DNA repair"/>
    <property type="evidence" value="ECO:0007669"/>
    <property type="project" value="UniProtKB-KW"/>
</dbReference>
<dbReference type="InterPro" id="IPR013083">
    <property type="entry name" value="Znf_RING/FYVE/PHD"/>
</dbReference>
<keyword evidence="9" id="KW-0234">DNA repair</keyword>
<evidence type="ECO:0000313" key="17">
    <source>
        <dbReference type="EMBL" id="RTG81064.1"/>
    </source>
</evidence>
<protein>
    <recommendedName>
        <fullName evidence="14">Inhibitor of growth protein</fullName>
    </recommendedName>
</protein>
<evidence type="ECO:0000256" key="8">
    <source>
        <dbReference type="ARBA" id="ARBA00022853"/>
    </source>
</evidence>